<comment type="similarity">
    <text evidence="1">Belongs to the FrmR/RcnR family.</text>
</comment>
<dbReference type="AlphaFoldDB" id="A0A934IRM5"/>
<dbReference type="RefSeq" id="WP_198882696.1">
    <property type="nucleotide sequence ID" value="NZ_JAEKJA010000011.1"/>
</dbReference>
<dbReference type="GO" id="GO:0045892">
    <property type="term" value="P:negative regulation of DNA-templated transcription"/>
    <property type="evidence" value="ECO:0007669"/>
    <property type="project" value="UniProtKB-ARBA"/>
</dbReference>
<accession>A0A934IRM5</accession>
<reference evidence="2" key="1">
    <citation type="submission" date="2020-12" db="EMBL/GenBank/DDBJ databases">
        <title>Bacterial taxonomy.</title>
        <authorList>
            <person name="Pan X."/>
        </authorList>
    </citation>
    <scope>NUCLEOTIDE SEQUENCE</scope>
    <source>
        <strain evidence="2">B2012</strain>
    </source>
</reference>
<evidence type="ECO:0000313" key="3">
    <source>
        <dbReference type="Proteomes" id="UP000609531"/>
    </source>
</evidence>
<dbReference type="CDD" id="cd10148">
    <property type="entry name" value="CsoR-like_DUF156"/>
    <property type="match status" value="1"/>
</dbReference>
<evidence type="ECO:0000313" key="2">
    <source>
        <dbReference type="EMBL" id="MBJ3776790.1"/>
    </source>
</evidence>
<dbReference type="GO" id="GO:0046872">
    <property type="term" value="F:metal ion binding"/>
    <property type="evidence" value="ECO:0007669"/>
    <property type="project" value="InterPro"/>
</dbReference>
<gene>
    <name evidence="2" type="ORF">JCR33_13875</name>
</gene>
<comment type="caution">
    <text evidence="2">The sequence shown here is derived from an EMBL/GenBank/DDBJ whole genome shotgun (WGS) entry which is preliminary data.</text>
</comment>
<proteinExistence type="inferred from homology"/>
<dbReference type="InterPro" id="IPR003735">
    <property type="entry name" value="Metal_Tscrpt_repr"/>
</dbReference>
<dbReference type="Proteomes" id="UP000609531">
    <property type="component" value="Unassembled WGS sequence"/>
</dbReference>
<dbReference type="InterPro" id="IPR038390">
    <property type="entry name" value="Metal_Tscrpt_repr_sf"/>
</dbReference>
<evidence type="ECO:0000256" key="1">
    <source>
        <dbReference type="ARBA" id="ARBA00005260"/>
    </source>
</evidence>
<sequence length="90" mass="10468">MKHNRQKALARLKRIEGQVRGIQKMLEEDRYCVDVLTQTMAVRSALRGVERIILQDHADACIEHAIAHQDAEDQRQKFRELIDILNKFGS</sequence>
<dbReference type="PANTHER" id="PTHR33677">
    <property type="entry name" value="TRANSCRIPTIONAL REPRESSOR FRMR-RELATED"/>
    <property type="match status" value="1"/>
</dbReference>
<name>A0A934IRM5_9HYPH</name>
<dbReference type="EMBL" id="JAEKJA010000011">
    <property type="protein sequence ID" value="MBJ3776790.1"/>
    <property type="molecule type" value="Genomic_DNA"/>
</dbReference>
<organism evidence="2 3">
    <name type="scientific">Acuticoccus mangrovi</name>
    <dbReference type="NCBI Taxonomy" id="2796142"/>
    <lineage>
        <taxon>Bacteria</taxon>
        <taxon>Pseudomonadati</taxon>
        <taxon>Pseudomonadota</taxon>
        <taxon>Alphaproteobacteria</taxon>
        <taxon>Hyphomicrobiales</taxon>
        <taxon>Amorphaceae</taxon>
        <taxon>Acuticoccus</taxon>
    </lineage>
</organism>
<dbReference type="GO" id="GO:0003677">
    <property type="term" value="F:DNA binding"/>
    <property type="evidence" value="ECO:0007669"/>
    <property type="project" value="InterPro"/>
</dbReference>
<protein>
    <submittedName>
        <fullName evidence="2">Metal-sensitive transcriptional regulator</fullName>
    </submittedName>
</protein>
<dbReference type="Pfam" id="PF02583">
    <property type="entry name" value="Trns_repr_metal"/>
    <property type="match status" value="1"/>
</dbReference>
<keyword evidence="3" id="KW-1185">Reference proteome</keyword>
<dbReference type="Gene3D" id="1.20.58.1000">
    <property type="entry name" value="Metal-sensitive repressor, helix protomer"/>
    <property type="match status" value="1"/>
</dbReference>